<evidence type="ECO:0000313" key="8">
    <source>
        <dbReference type="Proteomes" id="UP001217754"/>
    </source>
</evidence>
<dbReference type="FunFam" id="3.40.640.10:FF:000030">
    <property type="entry name" value="Low-specificity L-threonine aldolase"/>
    <property type="match status" value="1"/>
</dbReference>
<dbReference type="NCBIfam" id="NF041359">
    <property type="entry name" value="GntG_guanitoxin"/>
    <property type="match status" value="1"/>
</dbReference>
<protein>
    <submittedName>
        <fullName evidence="7">Low-specificity L-threonine aldolase</fullName>
        <ecNumber evidence="7">4.1.2.48</ecNumber>
    </submittedName>
</protein>
<evidence type="ECO:0000259" key="6">
    <source>
        <dbReference type="Pfam" id="PF01212"/>
    </source>
</evidence>
<evidence type="ECO:0000256" key="5">
    <source>
        <dbReference type="PIRSR" id="PIRSR017617-1"/>
    </source>
</evidence>
<feature type="modified residue" description="N6-(pyridoxal phosphate)lysine" evidence="5">
    <location>
        <position position="256"/>
    </location>
</feature>
<dbReference type="SUPFAM" id="SSF53383">
    <property type="entry name" value="PLP-dependent transferases"/>
    <property type="match status" value="1"/>
</dbReference>
<dbReference type="InterPro" id="IPR015422">
    <property type="entry name" value="PyrdxlP-dep_Trfase_small"/>
</dbReference>
<keyword evidence="3" id="KW-0663">Pyridoxal phosphate</keyword>
<dbReference type="AlphaFoldDB" id="A0AAF0F4R7"/>
<gene>
    <name evidence="7" type="ORF">MJAP1_001344</name>
</gene>
<dbReference type="GO" id="GO:0005829">
    <property type="term" value="C:cytosol"/>
    <property type="evidence" value="ECO:0007669"/>
    <property type="project" value="TreeGrafter"/>
</dbReference>
<proteinExistence type="inferred from homology"/>
<dbReference type="Pfam" id="PF01212">
    <property type="entry name" value="Beta_elim_lyase"/>
    <property type="match status" value="1"/>
</dbReference>
<dbReference type="GO" id="GO:0008732">
    <property type="term" value="F:L-allo-threonine aldolase activity"/>
    <property type="evidence" value="ECO:0007669"/>
    <property type="project" value="TreeGrafter"/>
</dbReference>
<dbReference type="InterPro" id="IPR015424">
    <property type="entry name" value="PyrdxlP-dep_Trfase"/>
</dbReference>
<dbReference type="EC" id="4.1.2.48" evidence="7"/>
<dbReference type="GO" id="GO:0006567">
    <property type="term" value="P:L-threonine catabolic process"/>
    <property type="evidence" value="ECO:0007669"/>
    <property type="project" value="TreeGrafter"/>
</dbReference>
<feature type="domain" description="Aromatic amino acid beta-eliminating lyase/threonine aldolase" evidence="6">
    <location>
        <begin position="59"/>
        <end position="341"/>
    </location>
</feature>
<comment type="cofactor">
    <cofactor evidence="1">
        <name>pyridoxal 5'-phosphate</name>
        <dbReference type="ChEBI" id="CHEBI:597326"/>
    </cofactor>
</comment>
<dbReference type="PIRSF" id="PIRSF017617">
    <property type="entry name" value="Thr_aldolase"/>
    <property type="match status" value="1"/>
</dbReference>
<comment type="similarity">
    <text evidence="2">Belongs to the threonine aldolase family.</text>
</comment>
<dbReference type="PANTHER" id="PTHR48097:SF9">
    <property type="entry name" value="L-THREONINE ALDOLASE"/>
    <property type="match status" value="1"/>
</dbReference>
<dbReference type="EMBL" id="CP119959">
    <property type="protein sequence ID" value="WFD38392.1"/>
    <property type="molecule type" value="Genomic_DNA"/>
</dbReference>
<dbReference type="InterPro" id="IPR023603">
    <property type="entry name" value="Low_specificity_L-TA-like"/>
</dbReference>
<dbReference type="InterPro" id="IPR015421">
    <property type="entry name" value="PyrdxlP-dep_Trfase_major"/>
</dbReference>
<dbReference type="PANTHER" id="PTHR48097">
    <property type="entry name" value="L-THREONINE ALDOLASE-RELATED"/>
    <property type="match status" value="1"/>
</dbReference>
<dbReference type="Gene3D" id="3.90.1150.10">
    <property type="entry name" value="Aspartate Aminotransferase, domain 1"/>
    <property type="match status" value="1"/>
</dbReference>
<dbReference type="Proteomes" id="UP001217754">
    <property type="component" value="Chromosome 2"/>
</dbReference>
<reference evidence="7" key="1">
    <citation type="submission" date="2023-03" db="EMBL/GenBank/DDBJ databases">
        <title>Mating type loci evolution in Malassezia.</title>
        <authorList>
            <person name="Coelho M.A."/>
        </authorList>
    </citation>
    <scope>NUCLEOTIDE SEQUENCE</scope>
    <source>
        <strain evidence="7">CBS 9431</strain>
    </source>
</reference>
<accession>A0AAF0F4R7</accession>
<organism evidence="7 8">
    <name type="scientific">Malassezia japonica</name>
    <dbReference type="NCBI Taxonomy" id="223818"/>
    <lineage>
        <taxon>Eukaryota</taxon>
        <taxon>Fungi</taxon>
        <taxon>Dikarya</taxon>
        <taxon>Basidiomycota</taxon>
        <taxon>Ustilaginomycotina</taxon>
        <taxon>Malasseziomycetes</taxon>
        <taxon>Malasseziales</taxon>
        <taxon>Malasseziaceae</taxon>
        <taxon>Malassezia</taxon>
    </lineage>
</organism>
<dbReference type="GeneID" id="85224993"/>
<dbReference type="RefSeq" id="XP_060121289.1">
    <property type="nucleotide sequence ID" value="XM_060265306.1"/>
</dbReference>
<sequence length="393" mass="42547">MVYKAVQSGVTNGTKAAGEMIREHVLPAGRDVARPIIAPFQRPTAEEDAATYAQIGYNLYSDTVTLPTQAMRTAMAEAQCGDDVHLEHPTTTLFQDLIAKATGKEAALFLPSGTLSNQLALHAHLTRAGGPVSVLCDKRAHVYAYETGGLAYHSRAATQTVVPSNARHLTLEDIQAHAVLEEDQHYAPTRVIELENTLSGTIFPQDEIVRISNWAHDAGLIMHLDGARLWNVAAETGLGLDELCRPFDTVSLCLSKGIGAPIGSILVGPADLLRRVRTFRKLFGAGMRQSAVLTSAAHVAVHDVFPKLRGTHDMARRCAAMLTERGIPLILPTETNMVWFDAGAAGYDPQELVRRAAALDPPITMCPPRLVFHHQIRPDAVDRLAAVLDAMKA</sequence>
<evidence type="ECO:0000256" key="4">
    <source>
        <dbReference type="ARBA" id="ARBA00023239"/>
    </source>
</evidence>
<keyword evidence="8" id="KW-1185">Reference proteome</keyword>
<evidence type="ECO:0000256" key="1">
    <source>
        <dbReference type="ARBA" id="ARBA00001933"/>
    </source>
</evidence>
<dbReference type="GO" id="GO:0006545">
    <property type="term" value="P:glycine biosynthetic process"/>
    <property type="evidence" value="ECO:0007669"/>
    <property type="project" value="TreeGrafter"/>
</dbReference>
<dbReference type="InterPro" id="IPR001597">
    <property type="entry name" value="ArAA_b-elim_lyase/Thr_aldolase"/>
</dbReference>
<keyword evidence="4 7" id="KW-0456">Lyase</keyword>
<evidence type="ECO:0000256" key="2">
    <source>
        <dbReference type="ARBA" id="ARBA00006966"/>
    </source>
</evidence>
<evidence type="ECO:0000256" key="3">
    <source>
        <dbReference type="ARBA" id="ARBA00022898"/>
    </source>
</evidence>
<dbReference type="Gene3D" id="3.40.640.10">
    <property type="entry name" value="Type I PLP-dependent aspartate aminotransferase-like (Major domain)"/>
    <property type="match status" value="1"/>
</dbReference>
<evidence type="ECO:0000313" key="7">
    <source>
        <dbReference type="EMBL" id="WFD38392.1"/>
    </source>
</evidence>
<name>A0AAF0F4R7_9BASI</name>